<gene>
    <name evidence="7" type="ORF">GRI58_12835</name>
</gene>
<dbReference type="Gene3D" id="1.10.150.130">
    <property type="match status" value="1"/>
</dbReference>
<dbReference type="RefSeq" id="WP_160753988.1">
    <property type="nucleotide sequence ID" value="NZ_WTYA01000010.1"/>
</dbReference>
<dbReference type="EMBL" id="WTYA01000010">
    <property type="protein sequence ID" value="MXP29694.1"/>
    <property type="molecule type" value="Genomic_DNA"/>
</dbReference>
<reference evidence="7 8" key="1">
    <citation type="submission" date="2019-12" db="EMBL/GenBank/DDBJ databases">
        <title>Genomic-based taxomic classification of the family Erythrobacteraceae.</title>
        <authorList>
            <person name="Xu L."/>
        </authorList>
    </citation>
    <scope>NUCLEOTIDE SEQUENCE [LARGE SCALE GENOMIC DNA]</scope>
    <source>
        <strain evidence="7 8">KEMB 9005-328</strain>
    </source>
</reference>
<keyword evidence="8" id="KW-1185">Reference proteome</keyword>
<evidence type="ECO:0000256" key="1">
    <source>
        <dbReference type="ARBA" id="ARBA00008857"/>
    </source>
</evidence>
<keyword evidence="3" id="KW-0238">DNA-binding</keyword>
<dbReference type="PANTHER" id="PTHR30349">
    <property type="entry name" value="PHAGE INTEGRASE-RELATED"/>
    <property type="match status" value="1"/>
</dbReference>
<evidence type="ECO:0000256" key="2">
    <source>
        <dbReference type="ARBA" id="ARBA00022908"/>
    </source>
</evidence>
<dbReference type="InterPro" id="IPR011010">
    <property type="entry name" value="DNA_brk_join_enz"/>
</dbReference>
<dbReference type="InterPro" id="IPR050090">
    <property type="entry name" value="Tyrosine_recombinase_XerCD"/>
</dbReference>
<evidence type="ECO:0000256" key="3">
    <source>
        <dbReference type="ARBA" id="ARBA00023125"/>
    </source>
</evidence>
<evidence type="ECO:0000313" key="8">
    <source>
        <dbReference type="Proteomes" id="UP000439780"/>
    </source>
</evidence>
<dbReference type="GO" id="GO:0006310">
    <property type="term" value="P:DNA recombination"/>
    <property type="evidence" value="ECO:0007669"/>
    <property type="project" value="UniProtKB-KW"/>
</dbReference>
<evidence type="ECO:0000259" key="6">
    <source>
        <dbReference type="PROSITE" id="PS51898"/>
    </source>
</evidence>
<sequence>MERHRILGGKVSLYRRAEGGKWHCYTCLDGKEWRRSTKERSLALAKDVAEDWYLELCAKKRFGELQSGKTFAQVALQFEKEYEAITQGRRSPKWVQGHKDRIRLHLLPYFGKMSVQSITSGAAQEYRVQRMTKPADWNDDERVWRPPARNTLHNEIVTLSMVLKTAYRHGWIEHVPDLSDPYRRQTKVEHRPWFTPNEYKLLYQSTRANAAEPTRPHFKWHAEQLHDFVLFAANTGLRPDELKQLEFRDVEIVDDDYSGEHILEIEVRGKRGVGYCKSMPGAVRPFERLRDRKRLSGEDDAEERETLPTDRLFPNEFKKMFNRILADNNLKFDRNGKARTAYSLRHSYICFRLLEGADIYQVAKNCRTSVEMIEKHYAAHLKDMIDTSLVNVRRPKPSKNSKAQTQTADPSGRGGDRPKL</sequence>
<feature type="domain" description="Tyr recombinase" evidence="6">
    <location>
        <begin position="189"/>
        <end position="394"/>
    </location>
</feature>
<evidence type="ECO:0000313" key="7">
    <source>
        <dbReference type="EMBL" id="MXP29694.1"/>
    </source>
</evidence>
<dbReference type="SUPFAM" id="SSF56349">
    <property type="entry name" value="DNA breaking-rejoining enzymes"/>
    <property type="match status" value="1"/>
</dbReference>
<dbReference type="Gene3D" id="1.10.443.10">
    <property type="entry name" value="Intergrase catalytic core"/>
    <property type="match status" value="1"/>
</dbReference>
<evidence type="ECO:0000256" key="4">
    <source>
        <dbReference type="ARBA" id="ARBA00023172"/>
    </source>
</evidence>
<dbReference type="InterPro" id="IPR013762">
    <property type="entry name" value="Integrase-like_cat_sf"/>
</dbReference>
<keyword evidence="2" id="KW-0229">DNA integration</keyword>
<protein>
    <submittedName>
        <fullName evidence="7">Site-specific integrase</fullName>
    </submittedName>
</protein>
<dbReference type="Pfam" id="PF14659">
    <property type="entry name" value="Phage_int_SAM_3"/>
    <property type="match status" value="1"/>
</dbReference>
<dbReference type="InterPro" id="IPR010998">
    <property type="entry name" value="Integrase_recombinase_N"/>
</dbReference>
<proteinExistence type="inferred from homology"/>
<dbReference type="PANTHER" id="PTHR30349:SF41">
    <property type="entry name" value="INTEGRASE_RECOMBINASE PROTEIN MJ0367-RELATED"/>
    <property type="match status" value="1"/>
</dbReference>
<dbReference type="AlphaFoldDB" id="A0A845AJA8"/>
<dbReference type="Proteomes" id="UP000439780">
    <property type="component" value="Unassembled WGS sequence"/>
</dbReference>
<organism evidence="7 8">
    <name type="scientific">Qipengyuania algicida</name>
    <dbReference type="NCBI Taxonomy" id="1836209"/>
    <lineage>
        <taxon>Bacteria</taxon>
        <taxon>Pseudomonadati</taxon>
        <taxon>Pseudomonadota</taxon>
        <taxon>Alphaproteobacteria</taxon>
        <taxon>Sphingomonadales</taxon>
        <taxon>Erythrobacteraceae</taxon>
        <taxon>Qipengyuania</taxon>
    </lineage>
</organism>
<comment type="similarity">
    <text evidence="1">Belongs to the 'phage' integrase family.</text>
</comment>
<name>A0A845AJA8_9SPHN</name>
<keyword evidence="4" id="KW-0233">DNA recombination</keyword>
<dbReference type="InterPro" id="IPR004107">
    <property type="entry name" value="Integrase_SAM-like_N"/>
</dbReference>
<dbReference type="CDD" id="cd00397">
    <property type="entry name" value="DNA_BRE_C"/>
    <property type="match status" value="1"/>
</dbReference>
<dbReference type="InterPro" id="IPR002104">
    <property type="entry name" value="Integrase_catalytic"/>
</dbReference>
<comment type="caution">
    <text evidence="7">The sequence shown here is derived from an EMBL/GenBank/DDBJ whole genome shotgun (WGS) entry which is preliminary data.</text>
</comment>
<evidence type="ECO:0000256" key="5">
    <source>
        <dbReference type="SAM" id="MobiDB-lite"/>
    </source>
</evidence>
<accession>A0A845AJA8</accession>
<dbReference type="GO" id="GO:0003677">
    <property type="term" value="F:DNA binding"/>
    <property type="evidence" value="ECO:0007669"/>
    <property type="project" value="UniProtKB-KW"/>
</dbReference>
<feature type="compositionally biased region" description="Polar residues" evidence="5">
    <location>
        <begin position="400"/>
        <end position="409"/>
    </location>
</feature>
<dbReference type="GO" id="GO:0015074">
    <property type="term" value="P:DNA integration"/>
    <property type="evidence" value="ECO:0007669"/>
    <property type="project" value="UniProtKB-KW"/>
</dbReference>
<dbReference type="OrthoDB" id="102994at2"/>
<dbReference type="PROSITE" id="PS51898">
    <property type="entry name" value="TYR_RECOMBINASE"/>
    <property type="match status" value="1"/>
</dbReference>
<feature type="region of interest" description="Disordered" evidence="5">
    <location>
        <begin position="393"/>
        <end position="420"/>
    </location>
</feature>